<proteinExistence type="predicted"/>
<sequence>MTMDTDRLIATLAADNGYPARPPGPTLAIAVPVAWAASLALLLATLGLRPDFMQALRNPLFDLKFVVTLALALVALALALQVSRPQQLPRRWFGLLLVPVALLALGIAGEALAPPPTPALLRLMGHNALLCMASIPALSLPLLAAALIGLRQGAPARPALAGAIAGLLSSGLAAALYAAHCIDDSPLFVATWYTLAVALVTLLGAAIGARVLRY</sequence>
<reference evidence="2" key="1">
    <citation type="submission" date="2006-03" db="EMBL/GenBank/DDBJ databases">
        <title>Complete sequence of Rhodopseudomonas palustris BisB18.</title>
        <authorList>
            <consortium name="US DOE Joint Genome Institute"/>
            <person name="Copeland A."/>
            <person name="Lucas S."/>
            <person name="Lapidus A."/>
            <person name="Barry K."/>
            <person name="Detter J.C."/>
            <person name="Glavina del Rio T."/>
            <person name="Hammon N."/>
            <person name="Israni S."/>
            <person name="Dalin E."/>
            <person name="Tice H."/>
            <person name="Pitluck S."/>
            <person name="Chain P."/>
            <person name="Malfatti S."/>
            <person name="Shin M."/>
            <person name="Vergez L."/>
            <person name="Schmutz J."/>
            <person name="Larimer F."/>
            <person name="Land M."/>
            <person name="Hauser L."/>
            <person name="Pelletier D.A."/>
            <person name="Kyrpides N."/>
            <person name="Anderson I."/>
            <person name="Oda Y."/>
            <person name="Harwood C.S."/>
            <person name="Richardson P."/>
        </authorList>
    </citation>
    <scope>NUCLEOTIDE SEQUENCE [LARGE SCALE GENOMIC DNA]</scope>
    <source>
        <strain evidence="2">BisB18</strain>
    </source>
</reference>
<gene>
    <name evidence="2" type="ordered locus">RPC_1741</name>
</gene>
<dbReference type="KEGG" id="rpc:RPC_1741"/>
<keyword evidence="1" id="KW-1133">Transmembrane helix</keyword>
<feature type="transmembrane region" description="Helical" evidence="1">
    <location>
        <begin position="60"/>
        <end position="80"/>
    </location>
</feature>
<feature type="transmembrane region" description="Helical" evidence="1">
    <location>
        <begin position="160"/>
        <end position="180"/>
    </location>
</feature>
<keyword evidence="1" id="KW-0812">Transmembrane</keyword>
<dbReference type="HOGENOM" id="CLU_097826_1_0_5"/>
<feature type="transmembrane region" description="Helical" evidence="1">
    <location>
        <begin position="192"/>
        <end position="212"/>
    </location>
</feature>
<organism evidence="2">
    <name type="scientific">Rhodopseudomonas palustris (strain BisB18)</name>
    <dbReference type="NCBI Taxonomy" id="316056"/>
    <lineage>
        <taxon>Bacteria</taxon>
        <taxon>Pseudomonadati</taxon>
        <taxon>Pseudomonadota</taxon>
        <taxon>Alphaproteobacteria</taxon>
        <taxon>Hyphomicrobiales</taxon>
        <taxon>Nitrobacteraceae</taxon>
        <taxon>Rhodopseudomonas</taxon>
    </lineage>
</organism>
<dbReference type="EMBL" id="CP000301">
    <property type="protein sequence ID" value="ABD87300.1"/>
    <property type="molecule type" value="Genomic_DNA"/>
</dbReference>
<evidence type="ECO:0008006" key="3">
    <source>
        <dbReference type="Google" id="ProtNLM"/>
    </source>
</evidence>
<dbReference type="InterPro" id="IPR009495">
    <property type="entry name" value="NrsF"/>
</dbReference>
<feature type="transmembrane region" description="Helical" evidence="1">
    <location>
        <begin position="92"/>
        <end position="113"/>
    </location>
</feature>
<feature type="transmembrane region" description="Helical" evidence="1">
    <location>
        <begin position="27"/>
        <end position="48"/>
    </location>
</feature>
<dbReference type="STRING" id="316056.RPC_1741"/>
<dbReference type="AlphaFoldDB" id="Q217Y6"/>
<evidence type="ECO:0000256" key="1">
    <source>
        <dbReference type="SAM" id="Phobius"/>
    </source>
</evidence>
<accession>Q217Y6</accession>
<keyword evidence="1" id="KW-0472">Membrane</keyword>
<feature type="transmembrane region" description="Helical" evidence="1">
    <location>
        <begin position="125"/>
        <end position="148"/>
    </location>
</feature>
<dbReference type="Pfam" id="PF06532">
    <property type="entry name" value="NrsF"/>
    <property type="match status" value="1"/>
</dbReference>
<name>Q217Y6_RHOPB</name>
<evidence type="ECO:0000313" key="2">
    <source>
        <dbReference type="EMBL" id="ABD87300.1"/>
    </source>
</evidence>
<dbReference type="eggNOG" id="COG4944">
    <property type="taxonomic scope" value="Bacteria"/>
</dbReference>
<protein>
    <recommendedName>
        <fullName evidence="3">DUF1109 domain-containing protein</fullName>
    </recommendedName>
</protein>